<organism evidence="2 3">
    <name type="scientific">Puccinia striiformis f. sp. tritici PST-78</name>
    <dbReference type="NCBI Taxonomy" id="1165861"/>
    <lineage>
        <taxon>Eukaryota</taxon>
        <taxon>Fungi</taxon>
        <taxon>Dikarya</taxon>
        <taxon>Basidiomycota</taxon>
        <taxon>Pucciniomycotina</taxon>
        <taxon>Pucciniomycetes</taxon>
        <taxon>Pucciniales</taxon>
        <taxon>Pucciniaceae</taxon>
        <taxon>Puccinia</taxon>
    </lineage>
</organism>
<keyword evidence="3" id="KW-1185">Reference proteome</keyword>
<evidence type="ECO:0000313" key="2">
    <source>
        <dbReference type="EMBL" id="KNE98038.1"/>
    </source>
</evidence>
<gene>
    <name evidence="2" type="ORF">PSTG_08713</name>
</gene>
<feature type="region of interest" description="Disordered" evidence="1">
    <location>
        <begin position="1"/>
        <end position="39"/>
    </location>
</feature>
<protein>
    <submittedName>
        <fullName evidence="2">Uncharacterized protein</fullName>
    </submittedName>
</protein>
<reference evidence="3" key="1">
    <citation type="submission" date="2014-03" db="EMBL/GenBank/DDBJ databases">
        <title>The Genome Sequence of Puccinia striiformis f. sp. tritici PST-78.</title>
        <authorList>
            <consortium name="The Broad Institute Genome Sequencing Platform"/>
            <person name="Cuomo C."/>
            <person name="Hulbert S."/>
            <person name="Chen X."/>
            <person name="Walker B."/>
            <person name="Young S.K."/>
            <person name="Zeng Q."/>
            <person name="Gargeya S."/>
            <person name="Fitzgerald M."/>
            <person name="Haas B."/>
            <person name="Abouelleil A."/>
            <person name="Alvarado L."/>
            <person name="Arachchi H.M."/>
            <person name="Berlin A.M."/>
            <person name="Chapman S.B."/>
            <person name="Goldberg J."/>
            <person name="Griggs A."/>
            <person name="Gujja S."/>
            <person name="Hansen M."/>
            <person name="Howarth C."/>
            <person name="Imamovic A."/>
            <person name="Larimer J."/>
            <person name="McCowan C."/>
            <person name="Montmayeur A."/>
            <person name="Murphy C."/>
            <person name="Neiman D."/>
            <person name="Pearson M."/>
            <person name="Priest M."/>
            <person name="Roberts A."/>
            <person name="Saif S."/>
            <person name="Shea T."/>
            <person name="Sisk P."/>
            <person name="Sykes S."/>
            <person name="Wortman J."/>
            <person name="Nusbaum C."/>
            <person name="Birren B."/>
        </authorList>
    </citation>
    <scope>NUCLEOTIDE SEQUENCE [LARGE SCALE GENOMIC DNA]</scope>
    <source>
        <strain evidence="3">race PST-78</strain>
    </source>
</reference>
<proteinExistence type="predicted"/>
<feature type="compositionally biased region" description="Polar residues" evidence="1">
    <location>
        <begin position="26"/>
        <end position="39"/>
    </location>
</feature>
<evidence type="ECO:0000313" key="3">
    <source>
        <dbReference type="Proteomes" id="UP000054564"/>
    </source>
</evidence>
<dbReference type="EMBL" id="AJIL01000061">
    <property type="protein sequence ID" value="KNE98038.1"/>
    <property type="molecule type" value="Genomic_DNA"/>
</dbReference>
<accession>A0A0L0VFL1</accession>
<sequence length="84" mass="9215">MSSQEYVATADRLDRTTQRANRHRTSVSGVQRSSGTTPRQRTIFGSIEMAQTTGDTFEPLVPAGGEQLHLAASCHQQQGKRTVK</sequence>
<dbReference type="AlphaFoldDB" id="A0A0L0VFL1"/>
<name>A0A0L0VFL1_9BASI</name>
<dbReference type="Proteomes" id="UP000054564">
    <property type="component" value="Unassembled WGS sequence"/>
</dbReference>
<comment type="caution">
    <text evidence="2">The sequence shown here is derived from an EMBL/GenBank/DDBJ whole genome shotgun (WGS) entry which is preliminary data.</text>
</comment>
<evidence type="ECO:0000256" key="1">
    <source>
        <dbReference type="SAM" id="MobiDB-lite"/>
    </source>
</evidence>